<protein>
    <submittedName>
        <fullName evidence="3">Sporulation integral membrane protein YlbJ</fullName>
    </submittedName>
</protein>
<dbReference type="InterPro" id="IPR014226">
    <property type="entry name" value="Spore_IM_YlbJ"/>
</dbReference>
<organism evidence="3 4">
    <name type="scientific">Ferviditalea candida</name>
    <dbReference type="NCBI Taxonomy" id="3108399"/>
    <lineage>
        <taxon>Bacteria</taxon>
        <taxon>Bacillati</taxon>
        <taxon>Bacillota</taxon>
        <taxon>Bacilli</taxon>
        <taxon>Bacillales</taxon>
        <taxon>Paenibacillaceae</taxon>
        <taxon>Ferviditalea</taxon>
    </lineage>
</organism>
<sequence length="409" mass="45294">MQLWRKLHTPFIGFAVVLFILLFVYYPAEGMKAAARGVEIWWDILFPALFPFFVISEVLLGFGIVHFWGTLLDPLMRPLFRVPGIGGFVMAMGFASGYPVGARLTSQLWDQRLIDRAEAERLVAFTSTSDPIFLIGAVSVGFFHDPSVALILAVSHYGGALLVGLLMRFYGPHSQADASHSQTKPFILYKALQAMHRARLLDGRPLGILLKEAVQTSLRLIFVVGGLVVFFSSLLELLSISHIMDAIYGMFHFIFRLFRIPDQLVQAFVNGLFEVTLGAKSAGTAGPDIPLIHKAAAAAFILSWSGLSVHAQIVSLLTHTKFRYLPFVVARFIHGLISVLLVLLLWIPLKPVLGRFSQAVPVFHSGSGLEMTWIGWSMFAAVPIFFVSLALIPGIFGVYRLLRLLTKLL</sequence>
<dbReference type="RefSeq" id="WP_371752443.1">
    <property type="nucleotide sequence ID" value="NZ_JAYJLD010000001.1"/>
</dbReference>
<accession>A0ABU5ZCV7</accession>
<proteinExistence type="predicted"/>
<dbReference type="Proteomes" id="UP001310386">
    <property type="component" value="Unassembled WGS sequence"/>
</dbReference>
<keyword evidence="1" id="KW-0812">Transmembrane</keyword>
<keyword evidence="4" id="KW-1185">Reference proteome</keyword>
<dbReference type="Pfam" id="PF07670">
    <property type="entry name" value="Gate"/>
    <property type="match status" value="2"/>
</dbReference>
<feature type="domain" description="Nucleoside transporter/FeoB GTPase Gate" evidence="2">
    <location>
        <begin position="222"/>
        <end position="317"/>
    </location>
</feature>
<dbReference type="InterPro" id="IPR011642">
    <property type="entry name" value="Gate_dom"/>
</dbReference>
<gene>
    <name evidence="3" type="primary">ylbJ</name>
    <name evidence="3" type="ORF">VF724_01555</name>
</gene>
<dbReference type="NCBIfam" id="TIGR02871">
    <property type="entry name" value="spore_ylbJ"/>
    <property type="match status" value="1"/>
</dbReference>
<feature type="transmembrane region" description="Helical" evidence="1">
    <location>
        <begin position="149"/>
        <end position="170"/>
    </location>
</feature>
<reference evidence="3" key="1">
    <citation type="submission" date="2023-12" db="EMBL/GenBank/DDBJ databases">
        <title>Fervidustalea candida gen. nov., sp. nov., a novel member of the family Paenibacillaceae isolated from a geothermal area.</title>
        <authorList>
            <person name="Li W.-J."/>
            <person name="Jiao J.-Y."/>
            <person name="Chen Y."/>
        </authorList>
    </citation>
    <scope>NUCLEOTIDE SEQUENCE</scope>
    <source>
        <strain evidence="3">SYSU GA230002</strain>
    </source>
</reference>
<feature type="transmembrane region" description="Helical" evidence="1">
    <location>
        <begin position="12"/>
        <end position="28"/>
    </location>
</feature>
<evidence type="ECO:0000313" key="3">
    <source>
        <dbReference type="EMBL" id="MEB3100345.1"/>
    </source>
</evidence>
<feature type="transmembrane region" description="Helical" evidence="1">
    <location>
        <begin position="324"/>
        <end position="347"/>
    </location>
</feature>
<feature type="transmembrane region" description="Helical" evidence="1">
    <location>
        <begin position="373"/>
        <end position="399"/>
    </location>
</feature>
<feature type="transmembrane region" description="Helical" evidence="1">
    <location>
        <begin position="220"/>
        <end position="244"/>
    </location>
</feature>
<dbReference type="EMBL" id="JAYJLD010000001">
    <property type="protein sequence ID" value="MEB3100345.1"/>
    <property type="molecule type" value="Genomic_DNA"/>
</dbReference>
<keyword evidence="1" id="KW-0472">Membrane</keyword>
<feature type="transmembrane region" description="Helical" evidence="1">
    <location>
        <begin position="122"/>
        <end position="143"/>
    </location>
</feature>
<feature type="domain" description="Nucleoside transporter/FeoB GTPase Gate" evidence="2">
    <location>
        <begin position="45"/>
        <end position="127"/>
    </location>
</feature>
<feature type="transmembrane region" description="Helical" evidence="1">
    <location>
        <begin position="295"/>
        <end position="317"/>
    </location>
</feature>
<feature type="transmembrane region" description="Helical" evidence="1">
    <location>
        <begin position="40"/>
        <end position="68"/>
    </location>
</feature>
<evidence type="ECO:0000313" key="4">
    <source>
        <dbReference type="Proteomes" id="UP001310386"/>
    </source>
</evidence>
<name>A0ABU5ZCV7_9BACL</name>
<keyword evidence="1" id="KW-1133">Transmembrane helix</keyword>
<evidence type="ECO:0000256" key="1">
    <source>
        <dbReference type="SAM" id="Phobius"/>
    </source>
</evidence>
<evidence type="ECO:0000259" key="2">
    <source>
        <dbReference type="Pfam" id="PF07670"/>
    </source>
</evidence>
<feature type="transmembrane region" description="Helical" evidence="1">
    <location>
        <begin position="80"/>
        <end position="101"/>
    </location>
</feature>
<comment type="caution">
    <text evidence="3">The sequence shown here is derived from an EMBL/GenBank/DDBJ whole genome shotgun (WGS) entry which is preliminary data.</text>
</comment>